<protein>
    <submittedName>
        <fullName evidence="1">Uncharacterized protein</fullName>
    </submittedName>
</protein>
<organism evidence="1">
    <name type="scientific">marine sediment metagenome</name>
    <dbReference type="NCBI Taxonomy" id="412755"/>
    <lineage>
        <taxon>unclassified sequences</taxon>
        <taxon>metagenomes</taxon>
        <taxon>ecological metagenomes</taxon>
    </lineage>
</organism>
<comment type="caution">
    <text evidence="1">The sequence shown here is derived from an EMBL/GenBank/DDBJ whole genome shotgun (WGS) entry which is preliminary data.</text>
</comment>
<dbReference type="EMBL" id="BARW01033327">
    <property type="protein sequence ID" value="GAJ08541.1"/>
    <property type="molecule type" value="Genomic_DNA"/>
</dbReference>
<name>X1V7L3_9ZZZZ</name>
<proteinExistence type="predicted"/>
<gene>
    <name evidence="1" type="ORF">S12H4_52507</name>
</gene>
<dbReference type="AlphaFoldDB" id="X1V7L3"/>
<sequence length="93" mass="10549">MKGKLAPPPKGISQLKLIRESSWDNLIILDDCRFDFFAQMYSKYFKGKLVKAVSPATCTKGWLEACWPNKRVHDITYISASPYVTSVCLPVHV</sequence>
<evidence type="ECO:0000313" key="1">
    <source>
        <dbReference type="EMBL" id="GAJ08541.1"/>
    </source>
</evidence>
<reference evidence="1" key="1">
    <citation type="journal article" date="2014" name="Front. Microbiol.">
        <title>High frequency of phylogenetically diverse reductive dehalogenase-homologous genes in deep subseafloor sedimentary metagenomes.</title>
        <authorList>
            <person name="Kawai M."/>
            <person name="Futagami T."/>
            <person name="Toyoda A."/>
            <person name="Takaki Y."/>
            <person name="Nishi S."/>
            <person name="Hori S."/>
            <person name="Arai W."/>
            <person name="Tsubouchi T."/>
            <person name="Morono Y."/>
            <person name="Uchiyama I."/>
            <person name="Ito T."/>
            <person name="Fujiyama A."/>
            <person name="Inagaki F."/>
            <person name="Takami H."/>
        </authorList>
    </citation>
    <scope>NUCLEOTIDE SEQUENCE</scope>
    <source>
        <strain evidence="1">Expedition CK06-06</strain>
    </source>
</reference>
<accession>X1V7L3</accession>